<accession>A0AA37IYS0</accession>
<evidence type="ECO:0000256" key="5">
    <source>
        <dbReference type="SAM" id="Phobius"/>
    </source>
</evidence>
<feature type="transmembrane region" description="Helical" evidence="5">
    <location>
        <begin position="249"/>
        <end position="267"/>
    </location>
</feature>
<dbReference type="Pfam" id="PF02535">
    <property type="entry name" value="Zip"/>
    <property type="match status" value="1"/>
</dbReference>
<keyword evidence="4 5" id="KW-0472">Membrane</keyword>
<feature type="transmembrane region" description="Helical" evidence="5">
    <location>
        <begin position="6"/>
        <end position="31"/>
    </location>
</feature>
<feature type="transmembrane region" description="Helical" evidence="5">
    <location>
        <begin position="43"/>
        <end position="64"/>
    </location>
</feature>
<dbReference type="RefSeq" id="WP_238316883.1">
    <property type="nucleotide sequence ID" value="NZ_BQKV01000041.1"/>
</dbReference>
<proteinExistence type="predicted"/>
<keyword evidence="7" id="KW-1185">Reference proteome</keyword>
<dbReference type="EMBL" id="BQKV01000041">
    <property type="protein sequence ID" value="GJN64690.1"/>
    <property type="molecule type" value="Genomic_DNA"/>
</dbReference>
<feature type="transmembrane region" description="Helical" evidence="5">
    <location>
        <begin position="70"/>
        <end position="92"/>
    </location>
</feature>
<evidence type="ECO:0000313" key="7">
    <source>
        <dbReference type="Proteomes" id="UP001055185"/>
    </source>
</evidence>
<name>A0AA37IYS0_9FIRM</name>
<dbReference type="PANTHER" id="PTHR11040:SF205">
    <property type="entry name" value="ZINC TRANSPORTER ZUPT"/>
    <property type="match status" value="1"/>
</dbReference>
<evidence type="ECO:0000256" key="1">
    <source>
        <dbReference type="ARBA" id="ARBA00004141"/>
    </source>
</evidence>
<evidence type="ECO:0000256" key="3">
    <source>
        <dbReference type="ARBA" id="ARBA00022989"/>
    </source>
</evidence>
<comment type="subcellular location">
    <subcellularLocation>
        <location evidence="1">Membrane</location>
        <topology evidence="1">Multi-pass membrane protein</topology>
    </subcellularLocation>
</comment>
<feature type="transmembrane region" description="Helical" evidence="5">
    <location>
        <begin position="187"/>
        <end position="209"/>
    </location>
</feature>
<dbReference type="AlphaFoldDB" id="A0AA37IYS0"/>
<evidence type="ECO:0000313" key="6">
    <source>
        <dbReference type="EMBL" id="GJN64690.1"/>
    </source>
</evidence>
<dbReference type="PANTHER" id="PTHR11040">
    <property type="entry name" value="ZINC/IRON TRANSPORTER"/>
    <property type="match status" value="1"/>
</dbReference>
<evidence type="ECO:0000256" key="2">
    <source>
        <dbReference type="ARBA" id="ARBA00022692"/>
    </source>
</evidence>
<dbReference type="Proteomes" id="UP001055185">
    <property type="component" value="Unassembled WGS sequence"/>
</dbReference>
<keyword evidence="2 5" id="KW-0812">Transmembrane</keyword>
<dbReference type="GO" id="GO:0016020">
    <property type="term" value="C:membrane"/>
    <property type="evidence" value="ECO:0007669"/>
    <property type="project" value="UniProtKB-SubCell"/>
</dbReference>
<comment type="caution">
    <text evidence="6">The sequence shown here is derived from an EMBL/GenBank/DDBJ whole genome shotgun (WGS) entry which is preliminary data.</text>
</comment>
<keyword evidence="3 5" id="KW-1133">Transmembrane helix</keyword>
<dbReference type="GO" id="GO:0005385">
    <property type="term" value="F:zinc ion transmembrane transporter activity"/>
    <property type="evidence" value="ECO:0007669"/>
    <property type="project" value="TreeGrafter"/>
</dbReference>
<protein>
    <submittedName>
        <fullName evidence="6">Zinc transporter ZupT</fullName>
    </submittedName>
</protein>
<feature type="transmembrane region" description="Helical" evidence="5">
    <location>
        <begin position="215"/>
        <end position="237"/>
    </location>
</feature>
<gene>
    <name evidence="6" type="primary">zupT_1</name>
    <name evidence="6" type="ORF">JCM17207_13150</name>
</gene>
<reference evidence="6" key="1">
    <citation type="journal article" date="2022" name="Int. J. Syst. Evol. Microbiol.">
        <title>Genome-based, phenotypic and chemotaxonomic classification of Faecalibacterium strains: proposal of three novel species Faecalibacterium duncaniae sp. nov., Faecalibacterium hattorii sp. nov. and Faecalibacterium gallinarum sp. nov. .</title>
        <authorList>
            <person name="Sakamoto M."/>
            <person name="Sakurai N."/>
            <person name="Tanno H."/>
            <person name="Iino T."/>
            <person name="Ohkuma M."/>
            <person name="Endo A."/>
        </authorList>
    </citation>
    <scope>NUCLEOTIDE SEQUENCE</scope>
    <source>
        <strain evidence="6">JCM 17207</strain>
    </source>
</reference>
<sequence>MEQNPFLAALCMTILAGLSTGLGGLTVLWFVPTGRMLARSLGFAAGVMLSVSLGDLLPGSLAFFETRLSSAGAGAAVGLLLAAGMALAALMGELLPDEGRLMTQLAGEPEVGDIALSRSRALHCGIAVGLALVLHNLPEGILTLFSGVQDPRAGLRLSLAIALHNLPEGISTAAPLWYATGNRVKSAGAAFASGLAEPVGAVLAYLVLAPFLNEMLLQGMSLLAAGVMCWVSVAELLVNGFSLGQKADAAAGFAVGVCGMTLGIAILA</sequence>
<organism evidence="6 7">
    <name type="scientific">Faecalibacterium gallinarum</name>
    <dbReference type="NCBI Taxonomy" id="2903556"/>
    <lineage>
        <taxon>Bacteria</taxon>
        <taxon>Bacillati</taxon>
        <taxon>Bacillota</taxon>
        <taxon>Clostridia</taxon>
        <taxon>Eubacteriales</taxon>
        <taxon>Oscillospiraceae</taxon>
        <taxon>Faecalibacterium</taxon>
    </lineage>
</organism>
<dbReference type="InterPro" id="IPR003689">
    <property type="entry name" value="ZIP"/>
</dbReference>
<evidence type="ECO:0000256" key="4">
    <source>
        <dbReference type="ARBA" id="ARBA00023136"/>
    </source>
</evidence>